<dbReference type="FunFam" id="3.40.970.10:FF:000002">
    <property type="entry name" value="Ribonuclease H"/>
    <property type="match status" value="1"/>
</dbReference>
<evidence type="ECO:0000256" key="1">
    <source>
        <dbReference type="ARBA" id="ARBA00000077"/>
    </source>
</evidence>
<dbReference type="GO" id="GO:0046872">
    <property type="term" value="F:metal ion binding"/>
    <property type="evidence" value="ECO:0007669"/>
    <property type="project" value="UniProtKB-KW"/>
</dbReference>
<evidence type="ECO:0000256" key="10">
    <source>
        <dbReference type="ARBA" id="ARBA00022759"/>
    </source>
</evidence>
<name>A0A0R2NQH8_9LACO</name>
<keyword evidence="16" id="KW-1185">Reference proteome</keyword>
<dbReference type="Pfam" id="PF01693">
    <property type="entry name" value="Cauli_VI"/>
    <property type="match status" value="1"/>
</dbReference>
<dbReference type="CDD" id="cd09278">
    <property type="entry name" value="RNase_HI_prokaryote_like"/>
    <property type="match status" value="1"/>
</dbReference>
<keyword evidence="8" id="KW-0540">Nuclease</keyword>
<dbReference type="Proteomes" id="UP000050920">
    <property type="component" value="Unassembled WGS sequence"/>
</dbReference>
<comment type="function">
    <text evidence="3">Endonuclease that specifically degrades the RNA of RNA-DNA hybrids.</text>
</comment>
<gene>
    <name evidence="15" type="ORF">DY78_GL002796</name>
</gene>
<evidence type="ECO:0000313" key="16">
    <source>
        <dbReference type="Proteomes" id="UP000050920"/>
    </source>
</evidence>
<comment type="subunit">
    <text evidence="5">Monomer.</text>
</comment>
<evidence type="ECO:0000256" key="2">
    <source>
        <dbReference type="ARBA" id="ARBA00001946"/>
    </source>
</evidence>
<dbReference type="InterPro" id="IPR036397">
    <property type="entry name" value="RNaseH_sf"/>
</dbReference>
<dbReference type="InterPro" id="IPR022892">
    <property type="entry name" value="RNaseHI"/>
</dbReference>
<dbReference type="GO" id="GO:0043137">
    <property type="term" value="P:DNA replication, removal of RNA primer"/>
    <property type="evidence" value="ECO:0007669"/>
    <property type="project" value="TreeGrafter"/>
</dbReference>
<comment type="caution">
    <text evidence="15">The sequence shown here is derived from an EMBL/GenBank/DDBJ whole genome shotgun (WGS) entry which is preliminary data.</text>
</comment>
<evidence type="ECO:0000256" key="4">
    <source>
        <dbReference type="ARBA" id="ARBA00005300"/>
    </source>
</evidence>
<feature type="compositionally biased region" description="Basic and acidic residues" evidence="13">
    <location>
        <begin position="290"/>
        <end position="304"/>
    </location>
</feature>
<keyword evidence="11" id="KW-0378">Hydrolase</keyword>
<dbReference type="Gene3D" id="3.40.970.10">
    <property type="entry name" value="Ribonuclease H1, N-terminal domain"/>
    <property type="match status" value="1"/>
</dbReference>
<dbReference type="SUPFAM" id="SSF53098">
    <property type="entry name" value="Ribonuclease H-like"/>
    <property type="match status" value="1"/>
</dbReference>
<keyword evidence="10" id="KW-0255">Endonuclease</keyword>
<dbReference type="SUPFAM" id="SSF55658">
    <property type="entry name" value="L9 N-domain-like"/>
    <property type="match status" value="1"/>
</dbReference>
<evidence type="ECO:0000256" key="13">
    <source>
        <dbReference type="SAM" id="MobiDB-lite"/>
    </source>
</evidence>
<dbReference type="Gene3D" id="3.30.420.10">
    <property type="entry name" value="Ribonuclease H-like superfamily/Ribonuclease H"/>
    <property type="match status" value="1"/>
</dbReference>
<proteinExistence type="inferred from homology"/>
<dbReference type="GO" id="GO:0003676">
    <property type="term" value="F:nucleic acid binding"/>
    <property type="evidence" value="ECO:0007669"/>
    <property type="project" value="InterPro"/>
</dbReference>
<evidence type="ECO:0000256" key="12">
    <source>
        <dbReference type="ARBA" id="ARBA00022842"/>
    </source>
</evidence>
<comment type="similarity">
    <text evidence="4">Belongs to the RNase H family.</text>
</comment>
<protein>
    <recommendedName>
        <fullName evidence="7">Ribonuclease H</fullName>
        <ecNumber evidence="6">3.1.26.4</ecNumber>
    </recommendedName>
</protein>
<dbReference type="InterPro" id="IPR037056">
    <property type="entry name" value="RNase_H1_N_sf"/>
</dbReference>
<evidence type="ECO:0000256" key="9">
    <source>
        <dbReference type="ARBA" id="ARBA00022723"/>
    </source>
</evidence>
<dbReference type="PANTHER" id="PTHR10642">
    <property type="entry name" value="RIBONUCLEASE H1"/>
    <property type="match status" value="1"/>
</dbReference>
<dbReference type="InterPro" id="IPR002156">
    <property type="entry name" value="RNaseH_domain"/>
</dbReference>
<evidence type="ECO:0000256" key="8">
    <source>
        <dbReference type="ARBA" id="ARBA00022722"/>
    </source>
</evidence>
<feature type="domain" description="RNase H type-1" evidence="14">
    <location>
        <begin position="78"/>
        <end position="234"/>
    </location>
</feature>
<keyword evidence="12" id="KW-0460">Magnesium</keyword>
<dbReference type="EC" id="3.1.26.4" evidence="6"/>
<evidence type="ECO:0000256" key="5">
    <source>
        <dbReference type="ARBA" id="ARBA00011245"/>
    </source>
</evidence>
<dbReference type="InterPro" id="IPR012337">
    <property type="entry name" value="RNaseH-like_sf"/>
</dbReference>
<evidence type="ECO:0000259" key="14">
    <source>
        <dbReference type="PROSITE" id="PS50879"/>
    </source>
</evidence>
<evidence type="ECO:0000256" key="3">
    <source>
        <dbReference type="ARBA" id="ARBA00004065"/>
    </source>
</evidence>
<evidence type="ECO:0000256" key="11">
    <source>
        <dbReference type="ARBA" id="ARBA00022801"/>
    </source>
</evidence>
<dbReference type="EMBL" id="AYGX02000063">
    <property type="protein sequence ID" value="KRO27893.1"/>
    <property type="molecule type" value="Genomic_DNA"/>
</dbReference>
<feature type="region of interest" description="Disordered" evidence="13">
    <location>
        <begin position="270"/>
        <end position="321"/>
    </location>
</feature>
<dbReference type="AlphaFoldDB" id="A0A0R2NQH8"/>
<sequence length="321" mass="35161">MKVEQIMASKKFYAVRVGRKPGIYSTWAACQQQINGYSGAQYKSFPTRAEAEAFVNGKSSATPKAPRTKNAKASAPMANADITVYTDGGNRNTGNVQGGQVKATDKSAWAYEIVMPDETLTGTSGEWGATNNRMEIMALIQALDQLTLLDQTESSILVVSDSKYVLDAIMKGWLTGWKRRGWKRSNGELVNAELWKIIDKQLANFTHLQFHWVKGHANTSGNVTVDELLNQTMDQMRPNQPIPEHHGTKVGAKGHVKSAQTTAAPVKIERAATAKPARTTPAPQSTTAPTDDKFGHLSRADEKANSVSAMEDIVNSWKQNR</sequence>
<evidence type="ECO:0000256" key="7">
    <source>
        <dbReference type="ARBA" id="ARBA00017721"/>
    </source>
</evidence>
<dbReference type="InterPro" id="IPR050092">
    <property type="entry name" value="RNase_H"/>
</dbReference>
<accession>A0A0R2NQH8</accession>
<comment type="cofactor">
    <cofactor evidence="2">
        <name>Mg(2+)</name>
        <dbReference type="ChEBI" id="CHEBI:18420"/>
    </cofactor>
</comment>
<comment type="catalytic activity">
    <reaction evidence="1">
        <text>Endonucleolytic cleavage to 5'-phosphomonoester.</text>
        <dbReference type="EC" id="3.1.26.4"/>
    </reaction>
</comment>
<dbReference type="GO" id="GO:0004523">
    <property type="term" value="F:RNA-DNA hybrid ribonuclease activity"/>
    <property type="evidence" value="ECO:0007669"/>
    <property type="project" value="UniProtKB-EC"/>
</dbReference>
<keyword evidence="9" id="KW-0479">Metal-binding</keyword>
<feature type="compositionally biased region" description="Low complexity" evidence="13">
    <location>
        <begin position="273"/>
        <end position="289"/>
    </location>
</feature>
<organism evidence="15 16">
    <name type="scientific">Lactiplantibacillus fabifermentans DSM 21115</name>
    <dbReference type="NCBI Taxonomy" id="1413187"/>
    <lineage>
        <taxon>Bacteria</taxon>
        <taxon>Bacillati</taxon>
        <taxon>Bacillota</taxon>
        <taxon>Bacilli</taxon>
        <taxon>Lactobacillales</taxon>
        <taxon>Lactobacillaceae</taxon>
        <taxon>Lactiplantibacillus</taxon>
    </lineage>
</organism>
<evidence type="ECO:0000313" key="15">
    <source>
        <dbReference type="EMBL" id="KRO27893.1"/>
    </source>
</evidence>
<evidence type="ECO:0000256" key="6">
    <source>
        <dbReference type="ARBA" id="ARBA00012180"/>
    </source>
</evidence>
<reference evidence="15 16" key="1">
    <citation type="journal article" date="2015" name="Genome Announc.">
        <title>Expanding the biotechnology potential of lactobacilli through comparative genomics of 213 strains and associated genera.</title>
        <authorList>
            <person name="Sun Z."/>
            <person name="Harris H.M."/>
            <person name="McCann A."/>
            <person name="Guo C."/>
            <person name="Argimon S."/>
            <person name="Zhang W."/>
            <person name="Yang X."/>
            <person name="Jeffery I.B."/>
            <person name="Cooney J.C."/>
            <person name="Kagawa T.F."/>
            <person name="Liu W."/>
            <person name="Song Y."/>
            <person name="Salvetti E."/>
            <person name="Wrobel A."/>
            <person name="Rasinkangas P."/>
            <person name="Parkhill J."/>
            <person name="Rea M.C."/>
            <person name="O'Sullivan O."/>
            <person name="Ritari J."/>
            <person name="Douillard F.P."/>
            <person name="Paul Ross R."/>
            <person name="Yang R."/>
            <person name="Briner A.E."/>
            <person name="Felis G.E."/>
            <person name="de Vos W.M."/>
            <person name="Barrangou R."/>
            <person name="Klaenhammer T.R."/>
            <person name="Caufield P.W."/>
            <person name="Cui Y."/>
            <person name="Zhang H."/>
            <person name="O'Toole P.W."/>
        </authorList>
    </citation>
    <scope>NUCLEOTIDE SEQUENCE [LARGE SCALE GENOMIC DNA]</scope>
    <source>
        <strain evidence="15 16">DSM 21115</strain>
    </source>
</reference>
<dbReference type="PANTHER" id="PTHR10642:SF26">
    <property type="entry name" value="RIBONUCLEASE H1"/>
    <property type="match status" value="1"/>
</dbReference>
<dbReference type="Pfam" id="PF00075">
    <property type="entry name" value="RNase_H"/>
    <property type="match status" value="1"/>
</dbReference>
<dbReference type="PROSITE" id="PS50879">
    <property type="entry name" value="RNASE_H_1"/>
    <property type="match status" value="1"/>
</dbReference>
<dbReference type="InterPro" id="IPR011320">
    <property type="entry name" value="RNase_H1_N"/>
</dbReference>
<dbReference type="InterPro" id="IPR009027">
    <property type="entry name" value="Ribosomal_bL9/RNase_H1_N"/>
</dbReference>